<gene>
    <name evidence="1" type="ORF">F5148DRAFT_1204951</name>
</gene>
<evidence type="ECO:0000313" key="2">
    <source>
        <dbReference type="Proteomes" id="UP001207468"/>
    </source>
</evidence>
<evidence type="ECO:0000313" key="1">
    <source>
        <dbReference type="EMBL" id="KAI9507423.1"/>
    </source>
</evidence>
<dbReference type="EMBL" id="JAGFNK010000125">
    <property type="protein sequence ID" value="KAI9507423.1"/>
    <property type="molecule type" value="Genomic_DNA"/>
</dbReference>
<protein>
    <submittedName>
        <fullName evidence="1">PIG-X</fullName>
    </submittedName>
</protein>
<reference evidence="1" key="1">
    <citation type="submission" date="2021-03" db="EMBL/GenBank/DDBJ databases">
        <title>Evolutionary priming and transition to the ectomycorrhizal habit in an iconic lineage of mushroom-forming fungi: is preadaptation a requirement?</title>
        <authorList>
            <consortium name="DOE Joint Genome Institute"/>
            <person name="Looney B.P."/>
            <person name="Miyauchi S."/>
            <person name="Morin E."/>
            <person name="Drula E."/>
            <person name="Courty P.E."/>
            <person name="Chicoki N."/>
            <person name="Fauchery L."/>
            <person name="Kohler A."/>
            <person name="Kuo A."/>
            <person name="LaButti K."/>
            <person name="Pangilinan J."/>
            <person name="Lipzen A."/>
            <person name="Riley R."/>
            <person name="Andreopoulos W."/>
            <person name="He G."/>
            <person name="Johnson J."/>
            <person name="Barry K.W."/>
            <person name="Grigoriev I.V."/>
            <person name="Nagy L."/>
            <person name="Hibbett D."/>
            <person name="Henrissat B."/>
            <person name="Matheny P.B."/>
            <person name="Labbe J."/>
            <person name="Martin A.F."/>
        </authorList>
    </citation>
    <scope>NUCLEOTIDE SEQUENCE</scope>
    <source>
        <strain evidence="1">BPL698</strain>
    </source>
</reference>
<keyword evidence="2" id="KW-1185">Reference proteome</keyword>
<accession>A0ACC0U6T8</accession>
<sequence>MDETVVLLSATLAPTKGFHTTSTTRFAIRSPRPRSCTLYLYFTLPAQLFVDPYELAHRRAYYTFERFGGGNLEAPVFAHGAGGPSGLLLDVIVPESVNDDEADEGDGRTLSVEVPLHARYGVPKAKMEGELIDEVVFPPPEAFWACREQERRAGGSQAKRAQVPDALRDAVKLAPAFRDGAEPMFVLVPRAKSVRAQTLRVPVGDAGDVAVVETGTVIAILFAFVYLLRNIARASRGKRADTVARAKKSI</sequence>
<name>A0ACC0U6T8_9AGAM</name>
<dbReference type="Proteomes" id="UP001207468">
    <property type="component" value="Unassembled WGS sequence"/>
</dbReference>
<comment type="caution">
    <text evidence="1">The sequence shown here is derived from an EMBL/GenBank/DDBJ whole genome shotgun (WGS) entry which is preliminary data.</text>
</comment>
<proteinExistence type="predicted"/>
<organism evidence="1 2">
    <name type="scientific">Russula earlei</name>
    <dbReference type="NCBI Taxonomy" id="71964"/>
    <lineage>
        <taxon>Eukaryota</taxon>
        <taxon>Fungi</taxon>
        <taxon>Dikarya</taxon>
        <taxon>Basidiomycota</taxon>
        <taxon>Agaricomycotina</taxon>
        <taxon>Agaricomycetes</taxon>
        <taxon>Russulales</taxon>
        <taxon>Russulaceae</taxon>
        <taxon>Russula</taxon>
    </lineage>
</organism>